<dbReference type="EMBL" id="BAABBA010000020">
    <property type="protein sequence ID" value="GAA4288960.1"/>
    <property type="molecule type" value="Genomic_DNA"/>
</dbReference>
<comment type="caution">
    <text evidence="1">The sequence shown here is derived from an EMBL/GenBank/DDBJ whole genome shotgun (WGS) entry which is preliminary data.</text>
</comment>
<proteinExistence type="predicted"/>
<dbReference type="SUPFAM" id="SSF53271">
    <property type="entry name" value="PRTase-like"/>
    <property type="match status" value="1"/>
</dbReference>
<dbReference type="InterPro" id="IPR029057">
    <property type="entry name" value="PRTase-like"/>
</dbReference>
<dbReference type="Gene3D" id="3.40.50.2020">
    <property type="match status" value="1"/>
</dbReference>
<dbReference type="PANTHER" id="PTHR47505">
    <property type="entry name" value="DNA UTILIZATION PROTEIN YHGH"/>
    <property type="match status" value="1"/>
</dbReference>
<protein>
    <recommendedName>
        <fullName evidence="3">ComF family protein</fullName>
    </recommendedName>
</protein>
<dbReference type="RefSeq" id="WP_345043603.1">
    <property type="nucleotide sequence ID" value="NZ_BAABBA010000020.1"/>
</dbReference>
<organism evidence="1 2">
    <name type="scientific">Georgenia daeguensis</name>
    <dbReference type="NCBI Taxonomy" id="908355"/>
    <lineage>
        <taxon>Bacteria</taxon>
        <taxon>Bacillati</taxon>
        <taxon>Actinomycetota</taxon>
        <taxon>Actinomycetes</taxon>
        <taxon>Micrococcales</taxon>
        <taxon>Bogoriellaceae</taxon>
        <taxon>Georgenia</taxon>
    </lineage>
</organism>
<keyword evidence="2" id="KW-1185">Reference proteome</keyword>
<evidence type="ECO:0000313" key="1">
    <source>
        <dbReference type="EMBL" id="GAA4288960.1"/>
    </source>
</evidence>
<reference evidence="2" key="1">
    <citation type="journal article" date="2019" name="Int. J. Syst. Evol. Microbiol.">
        <title>The Global Catalogue of Microorganisms (GCM) 10K type strain sequencing project: providing services to taxonomists for standard genome sequencing and annotation.</title>
        <authorList>
            <consortium name="The Broad Institute Genomics Platform"/>
            <consortium name="The Broad Institute Genome Sequencing Center for Infectious Disease"/>
            <person name="Wu L."/>
            <person name="Ma J."/>
        </authorList>
    </citation>
    <scope>NUCLEOTIDE SEQUENCE [LARGE SCALE GENOMIC DNA]</scope>
    <source>
        <strain evidence="2">JCM 17459</strain>
    </source>
</reference>
<evidence type="ECO:0000313" key="2">
    <source>
        <dbReference type="Proteomes" id="UP001499841"/>
    </source>
</evidence>
<gene>
    <name evidence="1" type="ORF">GCM10022262_33210</name>
</gene>
<evidence type="ECO:0008006" key="3">
    <source>
        <dbReference type="Google" id="ProtNLM"/>
    </source>
</evidence>
<dbReference type="PANTHER" id="PTHR47505:SF1">
    <property type="entry name" value="DNA UTILIZATION PROTEIN YHGH"/>
    <property type="match status" value="1"/>
</dbReference>
<dbReference type="InterPro" id="IPR051910">
    <property type="entry name" value="ComF/GntX_DNA_util-trans"/>
</dbReference>
<accession>A0ABP8EY70</accession>
<sequence>MDVRAALAEAAGLVLPVECAGCGRWDVVLCERCGALLRCPPARCEEDAALLAGGGTLPVLPTWSIGAYRGPLRAIVLGWKNHRRRDVAPAVLAAARAAARTWSGDPDLLDLLRPGELASGTTAAGTGPVEVVVVPAPSGWRRRLARRLVVADLADAVARGLAAGWREGAPPDLPVGRVVVADLLRRRGGRAHQAGIGARGRVANRDGTVVALAPLPPHAVAVLVDDVVTTGATLAASAAALRAGGTAVVGAFVLASTPSPSRHRRVPTL</sequence>
<dbReference type="Proteomes" id="UP001499841">
    <property type="component" value="Unassembled WGS sequence"/>
</dbReference>
<name>A0ABP8EY70_9MICO</name>